<dbReference type="InterPro" id="IPR002554">
    <property type="entry name" value="PP2A_B56"/>
</dbReference>
<protein>
    <submittedName>
        <fullName evidence="2">Uncharacterized protein</fullName>
    </submittedName>
</protein>
<accession>X6MFM1</accession>
<gene>
    <name evidence="2" type="ORF">RFI_24935</name>
</gene>
<dbReference type="InterPro" id="IPR011989">
    <property type="entry name" value="ARM-like"/>
</dbReference>
<dbReference type="Proteomes" id="UP000023152">
    <property type="component" value="Unassembled WGS sequence"/>
</dbReference>
<feature type="compositionally biased region" description="Polar residues" evidence="1">
    <location>
        <begin position="47"/>
        <end position="64"/>
    </location>
</feature>
<dbReference type="PANTHER" id="PTHR10257:SF3">
    <property type="entry name" value="SERINE_THREONINE-PROTEIN PHOSPHATASE 2A 56 KDA REGULATORY SUBUNIT GAMMA ISOFORM"/>
    <property type="match status" value="1"/>
</dbReference>
<dbReference type="SUPFAM" id="SSF48371">
    <property type="entry name" value="ARM repeat"/>
    <property type="match status" value="1"/>
</dbReference>
<dbReference type="Pfam" id="PF01603">
    <property type="entry name" value="B56"/>
    <property type="match status" value="1"/>
</dbReference>
<proteinExistence type="predicted"/>
<dbReference type="GO" id="GO:0007165">
    <property type="term" value="P:signal transduction"/>
    <property type="evidence" value="ECO:0007669"/>
    <property type="project" value="InterPro"/>
</dbReference>
<dbReference type="EMBL" id="ASPP01021393">
    <property type="protein sequence ID" value="ETO12441.1"/>
    <property type="molecule type" value="Genomic_DNA"/>
</dbReference>
<organism evidence="2 3">
    <name type="scientific">Reticulomyxa filosa</name>
    <dbReference type="NCBI Taxonomy" id="46433"/>
    <lineage>
        <taxon>Eukaryota</taxon>
        <taxon>Sar</taxon>
        <taxon>Rhizaria</taxon>
        <taxon>Retaria</taxon>
        <taxon>Foraminifera</taxon>
        <taxon>Monothalamids</taxon>
        <taxon>Reticulomyxidae</taxon>
        <taxon>Reticulomyxa</taxon>
    </lineage>
</organism>
<keyword evidence="3" id="KW-1185">Reference proteome</keyword>
<feature type="non-terminal residue" evidence="2">
    <location>
        <position position="1"/>
    </location>
</feature>
<dbReference type="PANTHER" id="PTHR10257">
    <property type="entry name" value="SERINE/THREONINE PROTEIN PHOSPHATASE 2A PP2A REGULATORY SUBUNIT B"/>
    <property type="match status" value="1"/>
</dbReference>
<sequence length="228" mass="26035">AANSRKKTIGKFLPLTDDATELDKKSVSSKTSNSPPPGSNGGRLVSPNMSPQYSPLPSPLISSNDSSITIRMEPLRIDEKNDGETKENLEELSNDQKVFLRAKLPLLSDITTIDKRNDTLIAKLQLCCVTFDFKSSNFWQIKGIGKKKELLNEIIEYVSKYAWYSEPILQQCITTIVKNLFRSLPRRRRQSDNEDDKFEDPSWPHLHLVYDLVLRLVICTDIDKKFVF</sequence>
<evidence type="ECO:0000313" key="3">
    <source>
        <dbReference type="Proteomes" id="UP000023152"/>
    </source>
</evidence>
<dbReference type="Gene3D" id="1.25.10.10">
    <property type="entry name" value="Leucine-rich Repeat Variant"/>
    <property type="match status" value="1"/>
</dbReference>
<feature type="region of interest" description="Disordered" evidence="1">
    <location>
        <begin position="1"/>
        <end position="64"/>
    </location>
</feature>
<dbReference type="GO" id="GO:0019888">
    <property type="term" value="F:protein phosphatase regulator activity"/>
    <property type="evidence" value="ECO:0007669"/>
    <property type="project" value="InterPro"/>
</dbReference>
<evidence type="ECO:0000313" key="2">
    <source>
        <dbReference type="EMBL" id="ETO12441.1"/>
    </source>
</evidence>
<evidence type="ECO:0000256" key="1">
    <source>
        <dbReference type="SAM" id="MobiDB-lite"/>
    </source>
</evidence>
<dbReference type="OrthoDB" id="10264446at2759"/>
<name>X6MFM1_RETFI</name>
<dbReference type="GO" id="GO:0000159">
    <property type="term" value="C:protein phosphatase type 2A complex"/>
    <property type="evidence" value="ECO:0007669"/>
    <property type="project" value="InterPro"/>
</dbReference>
<dbReference type="InterPro" id="IPR016024">
    <property type="entry name" value="ARM-type_fold"/>
</dbReference>
<reference evidence="2 3" key="1">
    <citation type="journal article" date="2013" name="Curr. Biol.">
        <title>The Genome of the Foraminiferan Reticulomyxa filosa.</title>
        <authorList>
            <person name="Glockner G."/>
            <person name="Hulsmann N."/>
            <person name="Schleicher M."/>
            <person name="Noegel A.A."/>
            <person name="Eichinger L."/>
            <person name="Gallinger C."/>
            <person name="Pawlowski J."/>
            <person name="Sierra R."/>
            <person name="Euteneuer U."/>
            <person name="Pillet L."/>
            <person name="Moustafa A."/>
            <person name="Platzer M."/>
            <person name="Groth M."/>
            <person name="Szafranski K."/>
            <person name="Schliwa M."/>
        </authorList>
    </citation>
    <scope>NUCLEOTIDE SEQUENCE [LARGE SCALE GENOMIC DNA]</scope>
</reference>
<comment type="caution">
    <text evidence="2">The sequence shown here is derived from an EMBL/GenBank/DDBJ whole genome shotgun (WGS) entry which is preliminary data.</text>
</comment>
<feature type="non-terminal residue" evidence="2">
    <location>
        <position position="228"/>
    </location>
</feature>
<dbReference type="AlphaFoldDB" id="X6MFM1"/>